<dbReference type="RefSeq" id="WP_027885753.1">
    <property type="nucleotide sequence ID" value="NZ_BMWY01000012.1"/>
</dbReference>
<accession>A0ABQ3C2K1</accession>
<gene>
    <name evidence="1" type="ORF">GCM10008088_27900</name>
</gene>
<evidence type="ECO:0000313" key="1">
    <source>
        <dbReference type="EMBL" id="GGZ64853.1"/>
    </source>
</evidence>
<name>A0ABQ3C2K1_9FLAO</name>
<dbReference type="EMBL" id="BMWY01000012">
    <property type="protein sequence ID" value="GGZ64853.1"/>
    <property type="molecule type" value="Genomic_DNA"/>
</dbReference>
<proteinExistence type="predicted"/>
<reference evidence="2" key="1">
    <citation type="journal article" date="2019" name="Int. J. Syst. Evol. Microbiol.">
        <title>The Global Catalogue of Microorganisms (GCM) 10K type strain sequencing project: providing services to taxonomists for standard genome sequencing and annotation.</title>
        <authorList>
            <consortium name="The Broad Institute Genomics Platform"/>
            <consortium name="The Broad Institute Genome Sequencing Center for Infectious Disease"/>
            <person name="Wu L."/>
            <person name="Ma J."/>
        </authorList>
    </citation>
    <scope>NUCLEOTIDE SEQUENCE [LARGE SCALE GENOMIC DNA]</scope>
    <source>
        <strain evidence="2">KCTC 12708</strain>
    </source>
</reference>
<organism evidence="1 2">
    <name type="scientific">Mesonia mobilis</name>
    <dbReference type="NCBI Taxonomy" id="369791"/>
    <lineage>
        <taxon>Bacteria</taxon>
        <taxon>Pseudomonadati</taxon>
        <taxon>Bacteroidota</taxon>
        <taxon>Flavobacteriia</taxon>
        <taxon>Flavobacteriales</taxon>
        <taxon>Flavobacteriaceae</taxon>
        <taxon>Mesonia</taxon>
    </lineage>
</organism>
<evidence type="ECO:0000313" key="2">
    <source>
        <dbReference type="Proteomes" id="UP000615593"/>
    </source>
</evidence>
<dbReference type="Proteomes" id="UP000615593">
    <property type="component" value="Unassembled WGS sequence"/>
</dbReference>
<dbReference type="GeneID" id="94370454"/>
<sequence length="110" mass="13023">MLITLNTSYNKIRKEHSFKSKESFKDFLVNLNSETNGEFWWVFEHDLPNLQVGKKESSIYNSLKTILDLWSQNKIPASNPNTNFWELYLTGFKTEESAIKFKQSFDNDLY</sequence>
<comment type="caution">
    <text evidence="1">The sequence shown here is derived from an EMBL/GenBank/DDBJ whole genome shotgun (WGS) entry which is preliminary data.</text>
</comment>
<protein>
    <submittedName>
        <fullName evidence="1">Uncharacterized protein</fullName>
    </submittedName>
</protein>
<keyword evidence="2" id="KW-1185">Reference proteome</keyword>